<dbReference type="GeneID" id="44996489"/>
<feature type="domain" description="L,D-TPase catalytic" evidence="8">
    <location>
        <begin position="153"/>
        <end position="285"/>
    </location>
</feature>
<evidence type="ECO:0000256" key="7">
    <source>
        <dbReference type="SAM" id="Phobius"/>
    </source>
</evidence>
<dbReference type="Pfam" id="PF03734">
    <property type="entry name" value="YkuD"/>
    <property type="match status" value="1"/>
</dbReference>
<keyword evidence="4 6" id="KW-0573">Peptidoglycan synthesis</keyword>
<keyword evidence="7" id="KW-0472">Membrane</keyword>
<comment type="caution">
    <text evidence="6">Lacks conserved residue(s) required for the propagation of feature annotation.</text>
</comment>
<sequence length="286" mass="32422">MIKKEILKFLLSSLISSIVACSIIVAPIFFTKDDKPGDYVPPSISYEKKVKAEVKQEMKYKFKDNIAVFSSIDCSKNTYYINKNNVQLVTNIDKGTADIYTLNKGEEVVATKEKNGYIYCETNHVDNNGIFINGWIKKNTDNLTGLKYINSDTLIDVNITSQSLNVYRNNVILNKEPIKCSTGIKGDEYKETPMGIFTIKKKVQNLSNKREGENAMYGMEFFGDYFINSVSFNEIKKGGKIVYDENIREKNNLGKCDTNGGIRLSIADSQYIYNLVTDKSIVSIHY</sequence>
<dbReference type="GO" id="GO:0016740">
    <property type="term" value="F:transferase activity"/>
    <property type="evidence" value="ECO:0007669"/>
    <property type="project" value="UniProtKB-KW"/>
</dbReference>
<keyword evidence="5 6" id="KW-0961">Cell wall biogenesis/degradation</keyword>
<evidence type="ECO:0000256" key="1">
    <source>
        <dbReference type="ARBA" id="ARBA00004752"/>
    </source>
</evidence>
<reference evidence="9 10" key="1">
    <citation type="journal article" date="2001" name="J. Bacteriol.">
        <title>Genome sequence and comparative analysis of the solvent-producing bacterium Clostridium acetobutylicum.</title>
        <authorList>
            <person name="Nolling J."/>
            <person name="Breton G."/>
            <person name="Omelchenko M.V."/>
            <person name="Makarova K.S."/>
            <person name="Zeng Q."/>
            <person name="Gibson R."/>
            <person name="Lee H.M."/>
            <person name="Dubois J."/>
            <person name="Qiu D."/>
            <person name="Hitti J."/>
            <person name="Wolf Y.I."/>
            <person name="Tatusov R.L."/>
            <person name="Sabathe F."/>
            <person name="Doucette-Stamm L."/>
            <person name="Soucaille P."/>
            <person name="Daly M.J."/>
            <person name="Bennett G.N."/>
            <person name="Koonin E.V."/>
            <person name="Smith D.R."/>
        </authorList>
    </citation>
    <scope>NUCLEOTIDE SEQUENCE [LARGE SCALE GENOMIC DNA]</scope>
    <source>
        <strain evidence="10">ATCC 824 / DSM 792 / JCM 1419 / LMG 5710 / VKM B-1787</strain>
    </source>
</reference>
<dbReference type="EMBL" id="AE001437">
    <property type="protein sequence ID" value="AAK77998.1"/>
    <property type="molecule type" value="Genomic_DNA"/>
</dbReference>
<evidence type="ECO:0000256" key="3">
    <source>
        <dbReference type="ARBA" id="ARBA00022960"/>
    </source>
</evidence>
<comment type="pathway">
    <text evidence="1 6">Cell wall biogenesis; peptidoglycan biosynthesis.</text>
</comment>
<dbReference type="SUPFAM" id="SSF141523">
    <property type="entry name" value="L,D-transpeptidase catalytic domain-like"/>
    <property type="match status" value="1"/>
</dbReference>
<dbReference type="GO" id="GO:0008360">
    <property type="term" value="P:regulation of cell shape"/>
    <property type="evidence" value="ECO:0007669"/>
    <property type="project" value="UniProtKB-UniRule"/>
</dbReference>
<dbReference type="PIR" id="C96901">
    <property type="entry name" value="C96901"/>
</dbReference>
<dbReference type="eggNOG" id="COG1376">
    <property type="taxonomic scope" value="Bacteria"/>
</dbReference>
<evidence type="ECO:0000313" key="9">
    <source>
        <dbReference type="EMBL" id="AAK77998.1"/>
    </source>
</evidence>
<dbReference type="PROSITE" id="PS51257">
    <property type="entry name" value="PROKAR_LIPOPROTEIN"/>
    <property type="match status" value="1"/>
</dbReference>
<evidence type="ECO:0000256" key="6">
    <source>
        <dbReference type="PROSITE-ProRule" id="PRU01373"/>
    </source>
</evidence>
<dbReference type="Gene3D" id="2.40.440.10">
    <property type="entry name" value="L,D-transpeptidase catalytic domain-like"/>
    <property type="match status" value="1"/>
</dbReference>
<evidence type="ECO:0000259" key="8">
    <source>
        <dbReference type="PROSITE" id="PS52029"/>
    </source>
</evidence>
<organism evidence="9 10">
    <name type="scientific">Clostridium acetobutylicum (strain ATCC 824 / DSM 792 / JCM 1419 / IAM 19013 / LMG 5710 / NBRC 13948 / NRRL B-527 / VKM B-1787 / 2291 / W)</name>
    <dbReference type="NCBI Taxonomy" id="272562"/>
    <lineage>
        <taxon>Bacteria</taxon>
        <taxon>Bacillati</taxon>
        <taxon>Bacillota</taxon>
        <taxon>Clostridia</taxon>
        <taxon>Eubacteriales</taxon>
        <taxon>Clostridiaceae</taxon>
        <taxon>Clostridium</taxon>
    </lineage>
</organism>
<dbReference type="CDD" id="cd16913">
    <property type="entry name" value="YkuD_like"/>
    <property type="match status" value="1"/>
</dbReference>
<dbReference type="GO" id="GO:0009252">
    <property type="term" value="P:peptidoglycan biosynthetic process"/>
    <property type="evidence" value="ECO:0007669"/>
    <property type="project" value="UniProtKB-UniPathway"/>
</dbReference>
<evidence type="ECO:0000256" key="2">
    <source>
        <dbReference type="ARBA" id="ARBA00022679"/>
    </source>
</evidence>
<dbReference type="InterPro" id="IPR005490">
    <property type="entry name" value="LD_TPept_cat_dom"/>
</dbReference>
<evidence type="ECO:0000256" key="5">
    <source>
        <dbReference type="ARBA" id="ARBA00023316"/>
    </source>
</evidence>
<dbReference type="OrthoDB" id="177750at2"/>
<name>Q97N27_CLOAB</name>
<dbReference type="InterPro" id="IPR038063">
    <property type="entry name" value="Transpep_catalytic_dom"/>
</dbReference>
<evidence type="ECO:0000256" key="4">
    <source>
        <dbReference type="ARBA" id="ARBA00022984"/>
    </source>
</evidence>
<dbReference type="STRING" id="272562.CA_C0011"/>
<evidence type="ECO:0000313" key="10">
    <source>
        <dbReference type="Proteomes" id="UP000000814"/>
    </source>
</evidence>
<keyword evidence="2" id="KW-0808">Transferase</keyword>
<accession>Q97N27</accession>
<keyword evidence="3 6" id="KW-0133">Cell shape</keyword>
<dbReference type="UniPathway" id="UPA00219"/>
<dbReference type="HOGENOM" id="CLU_965420_0_0_9"/>
<dbReference type="KEGG" id="cac:CA_C0011"/>
<dbReference type="SMR" id="Q97N27"/>
<feature type="transmembrane region" description="Helical" evidence="7">
    <location>
        <begin position="9"/>
        <end position="30"/>
    </location>
</feature>
<dbReference type="RefSeq" id="WP_010963340.1">
    <property type="nucleotide sequence ID" value="NC_003030.1"/>
</dbReference>
<dbReference type="PATRIC" id="fig|272562.8.peg.190"/>
<dbReference type="AlphaFoldDB" id="Q97N27"/>
<proteinExistence type="predicted"/>
<dbReference type="GO" id="GO:0071555">
    <property type="term" value="P:cell wall organization"/>
    <property type="evidence" value="ECO:0007669"/>
    <property type="project" value="UniProtKB-UniRule"/>
</dbReference>
<keyword evidence="10" id="KW-1185">Reference proteome</keyword>
<dbReference type="Proteomes" id="UP000000814">
    <property type="component" value="Chromosome"/>
</dbReference>
<gene>
    <name evidence="9" type="ordered locus">CA_C0011</name>
</gene>
<protein>
    <submittedName>
        <fullName evidence="9">Uncharacterized conserved of ErfK family</fullName>
    </submittedName>
</protein>
<dbReference type="PROSITE" id="PS52029">
    <property type="entry name" value="LD_TPASE"/>
    <property type="match status" value="1"/>
</dbReference>
<keyword evidence="7" id="KW-0812">Transmembrane</keyword>
<keyword evidence="7" id="KW-1133">Transmembrane helix</keyword>